<organism evidence="3 4">
    <name type="scientific">Corynebacterium testudinoris</name>
    <dbReference type="NCBI Taxonomy" id="136857"/>
    <lineage>
        <taxon>Bacteria</taxon>
        <taxon>Bacillati</taxon>
        <taxon>Actinomycetota</taxon>
        <taxon>Actinomycetes</taxon>
        <taxon>Mycobacteriales</taxon>
        <taxon>Corynebacteriaceae</taxon>
        <taxon>Corynebacterium</taxon>
    </lineage>
</organism>
<protein>
    <submittedName>
        <fullName evidence="3">Esterase/lipase</fullName>
    </submittedName>
</protein>
<dbReference type="Pfam" id="PF07859">
    <property type="entry name" value="Abhydrolase_3"/>
    <property type="match status" value="1"/>
</dbReference>
<dbReference type="PANTHER" id="PTHR48081">
    <property type="entry name" value="AB HYDROLASE SUPERFAMILY PROTEIN C4A8.06C"/>
    <property type="match status" value="1"/>
</dbReference>
<keyword evidence="1" id="KW-0378">Hydrolase</keyword>
<feature type="domain" description="Alpha/beta hydrolase fold-3" evidence="2">
    <location>
        <begin position="82"/>
        <end position="287"/>
    </location>
</feature>
<gene>
    <name evidence="3" type="ORF">CTEST_00335</name>
</gene>
<reference evidence="4" key="2">
    <citation type="submission" date="2015-05" db="EMBL/GenBank/DDBJ databases">
        <title>Complete genome sequence of Corynebacterium testudinoris DSM 44614, recovered from necrotic lesions in the mouth of a tortoise.</title>
        <authorList>
            <person name="Ruckert C."/>
            <person name="Albersmeier A."/>
            <person name="Winkler A."/>
            <person name="Tauch A."/>
        </authorList>
    </citation>
    <scope>NUCLEOTIDE SEQUENCE [LARGE SCALE GENOMIC DNA]</scope>
    <source>
        <strain evidence="4">DSM 44614</strain>
    </source>
</reference>
<dbReference type="STRING" id="136857.CTEST_00335"/>
<dbReference type="KEGG" id="cted:CTEST_00335"/>
<keyword evidence="4" id="KW-1185">Reference proteome</keyword>
<evidence type="ECO:0000256" key="1">
    <source>
        <dbReference type="ARBA" id="ARBA00022801"/>
    </source>
</evidence>
<dbReference type="PANTHER" id="PTHR48081:SF8">
    <property type="entry name" value="ALPHA_BETA HYDROLASE FOLD-3 DOMAIN-CONTAINING PROTEIN-RELATED"/>
    <property type="match status" value="1"/>
</dbReference>
<dbReference type="AlphaFoldDB" id="A0A0G3H8P0"/>
<dbReference type="GO" id="GO:0016787">
    <property type="term" value="F:hydrolase activity"/>
    <property type="evidence" value="ECO:0007669"/>
    <property type="project" value="UniProtKB-KW"/>
</dbReference>
<proteinExistence type="predicted"/>
<dbReference type="InterPro" id="IPR013094">
    <property type="entry name" value="AB_hydrolase_3"/>
</dbReference>
<reference evidence="3 4" key="1">
    <citation type="journal article" date="2015" name="Genome Announc.">
        <title>Complete Genome Sequence of the Type Strain Corynebacterium testudinoris DSM 44614, Recovered from Necrotic Lesions in the Mouth of a Tortoise.</title>
        <authorList>
            <person name="Ruckert C."/>
            <person name="Kriete M."/>
            <person name="Jaenicke S."/>
            <person name="Winkler A."/>
            <person name="Tauch A."/>
        </authorList>
    </citation>
    <scope>NUCLEOTIDE SEQUENCE [LARGE SCALE GENOMIC DNA]</scope>
    <source>
        <strain evidence="3 4">DSM 44614</strain>
    </source>
</reference>
<dbReference type="SUPFAM" id="SSF53474">
    <property type="entry name" value="alpha/beta-Hydrolases"/>
    <property type="match status" value="1"/>
</dbReference>
<evidence type="ECO:0000313" key="3">
    <source>
        <dbReference type="EMBL" id="AKK07537.1"/>
    </source>
</evidence>
<dbReference type="Proteomes" id="UP000035540">
    <property type="component" value="Chromosome"/>
</dbReference>
<accession>A0A0G3H8P0</accession>
<evidence type="ECO:0000259" key="2">
    <source>
        <dbReference type="Pfam" id="PF07859"/>
    </source>
</evidence>
<dbReference type="Gene3D" id="3.40.50.1820">
    <property type="entry name" value="alpha/beta hydrolase"/>
    <property type="match status" value="1"/>
</dbReference>
<sequence>MLGFMNTRTPFDPELIALLGTEPPSTLDAASLHDARAAMATPSSTVLPVATSLGLVHETVEGPVEMSLFHPAELRDDAPIFLWIHGGGQIMGTRFNDIIDYEILHLAAEIGVLVIAPEYRLAPEHPGPAGVEDCYSALLWAAENYPGRRILVGGVSGGGGLAAGTCLLARDRGEVTVDSQLLACPMLDDRHLTPSSQLFAGANARIWPREKSEFAWDAVLGHGHESRDVSPYLAPARATDLAGLPPTFIDVGDSEVYRDECIAYAAQLLASGVPTELHVWPGGFHVFDAIFPAADVSRRARFARREWLRWRLS</sequence>
<name>A0A0G3H8P0_9CORY</name>
<dbReference type="InterPro" id="IPR029058">
    <property type="entry name" value="AB_hydrolase_fold"/>
</dbReference>
<dbReference type="EMBL" id="CP011545">
    <property type="protein sequence ID" value="AKK07537.1"/>
    <property type="molecule type" value="Genomic_DNA"/>
</dbReference>
<evidence type="ECO:0000313" key="4">
    <source>
        <dbReference type="Proteomes" id="UP000035540"/>
    </source>
</evidence>
<dbReference type="InterPro" id="IPR050300">
    <property type="entry name" value="GDXG_lipolytic_enzyme"/>
</dbReference>
<dbReference type="PATRIC" id="fig|136857.5.peg.64"/>